<dbReference type="InterPro" id="IPR036628">
    <property type="entry name" value="Clp_N_dom_sf"/>
</dbReference>
<feature type="domain" description="Clp R" evidence="1">
    <location>
        <begin position="37"/>
        <end position="119"/>
    </location>
</feature>
<comment type="caution">
    <text evidence="2">The sequence shown here is derived from an EMBL/GenBank/DDBJ whole genome shotgun (WGS) entry which is preliminary data.</text>
</comment>
<dbReference type="SUPFAM" id="SSF81923">
    <property type="entry name" value="Double Clp-N motif"/>
    <property type="match status" value="1"/>
</dbReference>
<evidence type="ECO:0000313" key="2">
    <source>
        <dbReference type="EMBL" id="OGE64086.1"/>
    </source>
</evidence>
<name>A0A1F5MFE4_9BACT</name>
<dbReference type="Pfam" id="PF02861">
    <property type="entry name" value="Clp_N"/>
    <property type="match status" value="1"/>
</dbReference>
<evidence type="ECO:0000313" key="3">
    <source>
        <dbReference type="Proteomes" id="UP000183317"/>
    </source>
</evidence>
<accession>A0A1F5MFE4</accession>
<dbReference type="InterPro" id="IPR004176">
    <property type="entry name" value="Clp_R_N"/>
</dbReference>
<protein>
    <recommendedName>
        <fullName evidence="1">Clp R domain-containing protein</fullName>
    </recommendedName>
</protein>
<dbReference type="Gene3D" id="1.10.1780.10">
    <property type="entry name" value="Clp, N-terminal domain"/>
    <property type="match status" value="1"/>
</dbReference>
<proteinExistence type="predicted"/>
<dbReference type="EMBL" id="MFDU01000047">
    <property type="protein sequence ID" value="OGE64086.1"/>
    <property type="molecule type" value="Genomic_DNA"/>
</dbReference>
<dbReference type="Proteomes" id="UP000183317">
    <property type="component" value="Unassembled WGS sequence"/>
</dbReference>
<sequence>MTRKIQNEHSQFDFSNIEAYNPIMKSPELELSGVGGEILEGARLKATQLRHNYIGVEHILLSMIDHPTIGSAFAEAGVAEPVREKILFIVGEGEKESTWENGFTADAQRMIGIAQEIYERARLGHADAKYPAAMLFTAFLAFGEHGIASEVFRSVVTDIPDYNPSKLLGRIMNLESSLLQ</sequence>
<reference evidence="2 3" key="1">
    <citation type="journal article" date="2016" name="Nat. Commun.">
        <title>Thousands of microbial genomes shed light on interconnected biogeochemical processes in an aquifer system.</title>
        <authorList>
            <person name="Anantharaman K."/>
            <person name="Brown C.T."/>
            <person name="Hug L.A."/>
            <person name="Sharon I."/>
            <person name="Castelle C.J."/>
            <person name="Probst A.J."/>
            <person name="Thomas B.C."/>
            <person name="Singh A."/>
            <person name="Wilkins M.J."/>
            <person name="Karaoz U."/>
            <person name="Brodie E.L."/>
            <person name="Williams K.H."/>
            <person name="Hubbard S.S."/>
            <person name="Banfield J.F."/>
        </authorList>
    </citation>
    <scope>NUCLEOTIDE SEQUENCE [LARGE SCALE GENOMIC DNA]</scope>
</reference>
<gene>
    <name evidence="2" type="ORF">A3J13_02335</name>
</gene>
<dbReference type="AlphaFoldDB" id="A0A1F5MFE4"/>
<organism evidence="2 3">
    <name type="scientific">Candidatus Daviesbacteria bacterium RIFCSPLOWO2_02_FULL_36_8</name>
    <dbReference type="NCBI Taxonomy" id="1797793"/>
    <lineage>
        <taxon>Bacteria</taxon>
        <taxon>Candidatus Daviesiibacteriota</taxon>
    </lineage>
</organism>
<evidence type="ECO:0000259" key="1">
    <source>
        <dbReference type="Pfam" id="PF02861"/>
    </source>
</evidence>